<keyword evidence="4" id="KW-1185">Reference proteome</keyword>
<dbReference type="AlphaFoldDB" id="A0A439DTW6"/>
<name>A0A439DTW6_9MYCO</name>
<keyword evidence="2" id="KW-0732">Signal</keyword>
<comment type="caution">
    <text evidence="3">The sequence shown here is derived from an EMBL/GenBank/DDBJ whole genome shotgun (WGS) entry which is preliminary data.</text>
</comment>
<evidence type="ECO:0008006" key="5">
    <source>
        <dbReference type="Google" id="ProtNLM"/>
    </source>
</evidence>
<protein>
    <recommendedName>
        <fullName evidence="5">Protein kinase</fullName>
    </recommendedName>
</protein>
<evidence type="ECO:0000313" key="3">
    <source>
        <dbReference type="EMBL" id="RWA19910.1"/>
    </source>
</evidence>
<organism evidence="3 4">
    <name type="scientific">Mycolicibacterium elephantis DSM 44368</name>
    <dbReference type="NCBI Taxonomy" id="1335622"/>
    <lineage>
        <taxon>Bacteria</taxon>
        <taxon>Bacillati</taxon>
        <taxon>Actinomycetota</taxon>
        <taxon>Actinomycetes</taxon>
        <taxon>Mycobacteriales</taxon>
        <taxon>Mycobacteriaceae</taxon>
        <taxon>Mycolicibacterium</taxon>
    </lineage>
</organism>
<feature type="chain" id="PRO_5018991765" description="Protein kinase" evidence="2">
    <location>
        <begin position="22"/>
        <end position="160"/>
    </location>
</feature>
<accession>A0A439DTW6</accession>
<evidence type="ECO:0000256" key="2">
    <source>
        <dbReference type="SAM" id="SignalP"/>
    </source>
</evidence>
<evidence type="ECO:0000313" key="4">
    <source>
        <dbReference type="Proteomes" id="UP000287177"/>
    </source>
</evidence>
<feature type="signal peptide" evidence="2">
    <location>
        <begin position="1"/>
        <end position="21"/>
    </location>
</feature>
<proteinExistence type="predicted"/>
<dbReference type="EMBL" id="ATDN01000016">
    <property type="protein sequence ID" value="RWA19910.1"/>
    <property type="molecule type" value="Genomic_DNA"/>
</dbReference>
<feature type="region of interest" description="Disordered" evidence="1">
    <location>
        <begin position="122"/>
        <end position="160"/>
    </location>
</feature>
<sequence length="160" mass="15789">MLVAALAGAALLAVGIGVATGAPPSDGRGYIDSTARCVAPSTAVVFGSTASSRVAICESADGKYEYRGVRVRDGARLVVPATPADDGGFTADNNGITYTVTADALTITSGSRVIREEAMVDFHGSAPSGNPGASPPAATPTSTTPLPPPLPAEVGGDSDS</sequence>
<reference evidence="3 4" key="1">
    <citation type="submission" date="2013-06" db="EMBL/GenBank/DDBJ databases">
        <title>The draft sequence of the Mycobacterium elephantis genome.</title>
        <authorList>
            <person name="Pettersson F.B."/>
            <person name="Das S."/>
            <person name="Dasgupta S."/>
            <person name="Bhattacharya A."/>
            <person name="Kirsebom L.A."/>
        </authorList>
    </citation>
    <scope>NUCLEOTIDE SEQUENCE [LARGE SCALE GENOMIC DNA]</scope>
    <source>
        <strain evidence="3 4">DSM 44368</strain>
    </source>
</reference>
<dbReference type="Proteomes" id="UP000287177">
    <property type="component" value="Unassembled WGS sequence"/>
</dbReference>
<gene>
    <name evidence="3" type="ORF">MELE44368_19955</name>
</gene>
<evidence type="ECO:0000256" key="1">
    <source>
        <dbReference type="SAM" id="MobiDB-lite"/>
    </source>
</evidence>